<reference evidence="1 2" key="1">
    <citation type="submission" date="2020-07" db="EMBL/GenBank/DDBJ databases">
        <title>Sequencing the genomes of 1000 actinobacteria strains.</title>
        <authorList>
            <person name="Klenk H.-P."/>
        </authorList>
    </citation>
    <scope>NUCLEOTIDE SEQUENCE [LARGE SCALE GENOMIC DNA]</scope>
    <source>
        <strain evidence="1 2">DSM 45278</strain>
    </source>
</reference>
<name>A0A7Y9XGB8_9ACTN</name>
<dbReference type="AlphaFoldDB" id="A0A7Y9XGB8"/>
<comment type="caution">
    <text evidence="1">The sequence shown here is derived from an EMBL/GenBank/DDBJ whole genome shotgun (WGS) entry which is preliminary data.</text>
</comment>
<sequence length="35" mass="4027">MLDLQWESTRVADEILAAYEHDRAAKLADAIIQRL</sequence>
<evidence type="ECO:0000313" key="1">
    <source>
        <dbReference type="EMBL" id="NYH55296.1"/>
    </source>
</evidence>
<dbReference type="EMBL" id="JACCHL010000001">
    <property type="protein sequence ID" value="NYH55296.1"/>
    <property type="molecule type" value="Genomic_DNA"/>
</dbReference>
<organism evidence="1 2">
    <name type="scientific">Nocardiopsis sinuspersici</name>
    <dbReference type="NCBI Taxonomy" id="501010"/>
    <lineage>
        <taxon>Bacteria</taxon>
        <taxon>Bacillati</taxon>
        <taxon>Actinomycetota</taxon>
        <taxon>Actinomycetes</taxon>
        <taxon>Streptosporangiales</taxon>
        <taxon>Nocardiopsidaceae</taxon>
        <taxon>Nocardiopsis</taxon>
    </lineage>
</organism>
<dbReference type="Proteomes" id="UP000584931">
    <property type="component" value="Unassembled WGS sequence"/>
</dbReference>
<protein>
    <submittedName>
        <fullName evidence="1">Uncharacterized protein</fullName>
    </submittedName>
</protein>
<gene>
    <name evidence="1" type="ORF">HNR06_004885</name>
</gene>
<proteinExistence type="predicted"/>
<evidence type="ECO:0000313" key="2">
    <source>
        <dbReference type="Proteomes" id="UP000584931"/>
    </source>
</evidence>
<accession>A0A7Y9XGB8</accession>